<protein>
    <submittedName>
        <fullName evidence="4">Metallophosphoesterase</fullName>
    </submittedName>
</protein>
<accession>A0ABZ2JU96</accession>
<dbReference type="Gene3D" id="3.60.21.10">
    <property type="match status" value="1"/>
</dbReference>
<name>A0ABZ2JU96_9BACT</name>
<feature type="domain" description="Calcineurin-like phosphoesterase" evidence="3">
    <location>
        <begin position="88"/>
        <end position="269"/>
    </location>
</feature>
<sequence length="378" mass="40914">MSERLSAGWGMWERAGLGLLAAAVCTASAVSACSGEDHSVNNANGEGNSSPGVYEPPSEQPEPAADKDEATDEAPLIAAADTPTDPNFKVAFIGDTASGEDFRSVLQLVKREGAKLVVVQGDVTYDGETPSEWFSAVDGEINTSTTTIPYFVSKGNHDTGWSTIGSGLKSRMATWNIPSENNDPTKKNYSVVYKGLKIVMVSDSETSPSRASYVKDRLANDTHIWKICSWHKNMRATNVGPKNDEMGWTIYENCRAQGAIVAQGHSHTYSRSKTVTNDQSQTIDSTCSDPFNLCLAPGKHFFFDSSLGGHDMRPLNTTVASKPYWASTYVSGFGALFITFYVDNDPRKARGYFKTVDNVIIDPPPSSGKTSFTITRAP</sequence>
<dbReference type="PANTHER" id="PTHR22953">
    <property type="entry name" value="ACID PHOSPHATASE RELATED"/>
    <property type="match status" value="1"/>
</dbReference>
<evidence type="ECO:0000313" key="5">
    <source>
        <dbReference type="Proteomes" id="UP001379533"/>
    </source>
</evidence>
<dbReference type="InterPro" id="IPR039331">
    <property type="entry name" value="PAPs-like"/>
</dbReference>
<evidence type="ECO:0000259" key="3">
    <source>
        <dbReference type="Pfam" id="PF00149"/>
    </source>
</evidence>
<dbReference type="Pfam" id="PF00149">
    <property type="entry name" value="Metallophos"/>
    <property type="match status" value="1"/>
</dbReference>
<dbReference type="InterPro" id="IPR029052">
    <property type="entry name" value="Metallo-depent_PP-like"/>
</dbReference>
<feature type="compositionally biased region" description="Polar residues" evidence="2">
    <location>
        <begin position="40"/>
        <end position="51"/>
    </location>
</feature>
<dbReference type="InterPro" id="IPR004843">
    <property type="entry name" value="Calcineurin-like_PHP"/>
</dbReference>
<reference evidence="4 5" key="1">
    <citation type="submission" date="2021-12" db="EMBL/GenBank/DDBJ databases">
        <title>Discovery of the Pendulisporaceae a myxobacterial family with distinct sporulation behavior and unique specialized metabolism.</title>
        <authorList>
            <person name="Garcia R."/>
            <person name="Popoff A."/>
            <person name="Bader C.D."/>
            <person name="Loehr J."/>
            <person name="Walesch S."/>
            <person name="Walt C."/>
            <person name="Boldt J."/>
            <person name="Bunk B."/>
            <person name="Haeckl F.J.F.P.J."/>
            <person name="Gunesch A.P."/>
            <person name="Birkelbach J."/>
            <person name="Nuebel U."/>
            <person name="Pietschmann T."/>
            <person name="Bach T."/>
            <person name="Mueller R."/>
        </authorList>
    </citation>
    <scope>NUCLEOTIDE SEQUENCE [LARGE SCALE GENOMIC DNA]</scope>
    <source>
        <strain evidence="4 5">MSr12523</strain>
    </source>
</reference>
<proteinExistence type="predicted"/>
<dbReference type="RefSeq" id="WP_394840656.1">
    <property type="nucleotide sequence ID" value="NZ_CP089982.1"/>
</dbReference>
<evidence type="ECO:0000256" key="2">
    <source>
        <dbReference type="SAM" id="MobiDB-lite"/>
    </source>
</evidence>
<dbReference type="Proteomes" id="UP001379533">
    <property type="component" value="Chromosome"/>
</dbReference>
<keyword evidence="1" id="KW-0732">Signal</keyword>
<dbReference type="SUPFAM" id="SSF56300">
    <property type="entry name" value="Metallo-dependent phosphatases"/>
    <property type="match status" value="1"/>
</dbReference>
<evidence type="ECO:0000256" key="1">
    <source>
        <dbReference type="ARBA" id="ARBA00022729"/>
    </source>
</evidence>
<feature type="region of interest" description="Disordered" evidence="2">
    <location>
        <begin position="35"/>
        <end position="71"/>
    </location>
</feature>
<evidence type="ECO:0000313" key="4">
    <source>
        <dbReference type="EMBL" id="WXA90043.1"/>
    </source>
</evidence>
<dbReference type="EMBL" id="CP089982">
    <property type="protein sequence ID" value="WXA90043.1"/>
    <property type="molecule type" value="Genomic_DNA"/>
</dbReference>
<keyword evidence="5" id="KW-1185">Reference proteome</keyword>
<dbReference type="PROSITE" id="PS51257">
    <property type="entry name" value="PROKAR_LIPOPROTEIN"/>
    <property type="match status" value="1"/>
</dbReference>
<gene>
    <name evidence="4" type="ORF">LZC95_26510</name>
</gene>
<dbReference type="PANTHER" id="PTHR22953:SF153">
    <property type="entry name" value="PURPLE ACID PHOSPHATASE"/>
    <property type="match status" value="1"/>
</dbReference>
<organism evidence="4 5">
    <name type="scientific">Pendulispora brunnea</name>
    <dbReference type="NCBI Taxonomy" id="2905690"/>
    <lineage>
        <taxon>Bacteria</taxon>
        <taxon>Pseudomonadati</taxon>
        <taxon>Myxococcota</taxon>
        <taxon>Myxococcia</taxon>
        <taxon>Myxococcales</taxon>
        <taxon>Sorangiineae</taxon>
        <taxon>Pendulisporaceae</taxon>
        <taxon>Pendulispora</taxon>
    </lineage>
</organism>